<dbReference type="EMBL" id="KN822983">
    <property type="protein sequence ID" value="KIO29433.1"/>
    <property type="molecule type" value="Genomic_DNA"/>
</dbReference>
<keyword evidence="3" id="KW-1185">Reference proteome</keyword>
<evidence type="ECO:0000256" key="1">
    <source>
        <dbReference type="SAM" id="MobiDB-lite"/>
    </source>
</evidence>
<feature type="compositionally biased region" description="Basic and acidic residues" evidence="1">
    <location>
        <begin position="54"/>
        <end position="64"/>
    </location>
</feature>
<feature type="compositionally biased region" description="Polar residues" evidence="1">
    <location>
        <begin position="26"/>
        <end position="39"/>
    </location>
</feature>
<feature type="non-terminal residue" evidence="2">
    <location>
        <position position="64"/>
    </location>
</feature>
<accession>A0A0C3L6G6</accession>
<protein>
    <submittedName>
        <fullName evidence="2">Uncharacterized protein</fullName>
    </submittedName>
</protein>
<evidence type="ECO:0000313" key="3">
    <source>
        <dbReference type="Proteomes" id="UP000054248"/>
    </source>
</evidence>
<dbReference type="Proteomes" id="UP000054248">
    <property type="component" value="Unassembled WGS sequence"/>
</dbReference>
<reference evidence="3" key="2">
    <citation type="submission" date="2015-01" db="EMBL/GenBank/DDBJ databases">
        <title>Evolutionary Origins and Diversification of the Mycorrhizal Mutualists.</title>
        <authorList>
            <consortium name="DOE Joint Genome Institute"/>
            <consortium name="Mycorrhizal Genomics Consortium"/>
            <person name="Kohler A."/>
            <person name="Kuo A."/>
            <person name="Nagy L.G."/>
            <person name="Floudas D."/>
            <person name="Copeland A."/>
            <person name="Barry K.W."/>
            <person name="Cichocki N."/>
            <person name="Veneault-Fourrey C."/>
            <person name="LaButti K."/>
            <person name="Lindquist E.A."/>
            <person name="Lipzen A."/>
            <person name="Lundell T."/>
            <person name="Morin E."/>
            <person name="Murat C."/>
            <person name="Riley R."/>
            <person name="Ohm R."/>
            <person name="Sun H."/>
            <person name="Tunlid A."/>
            <person name="Henrissat B."/>
            <person name="Grigoriev I.V."/>
            <person name="Hibbett D.S."/>
            <person name="Martin F."/>
        </authorList>
    </citation>
    <scope>NUCLEOTIDE SEQUENCE [LARGE SCALE GENOMIC DNA]</scope>
    <source>
        <strain evidence="3">MUT 4182</strain>
    </source>
</reference>
<organism evidence="2 3">
    <name type="scientific">Tulasnella calospora MUT 4182</name>
    <dbReference type="NCBI Taxonomy" id="1051891"/>
    <lineage>
        <taxon>Eukaryota</taxon>
        <taxon>Fungi</taxon>
        <taxon>Dikarya</taxon>
        <taxon>Basidiomycota</taxon>
        <taxon>Agaricomycotina</taxon>
        <taxon>Agaricomycetes</taxon>
        <taxon>Cantharellales</taxon>
        <taxon>Tulasnellaceae</taxon>
        <taxon>Tulasnella</taxon>
    </lineage>
</organism>
<dbReference type="HOGENOM" id="CLU_2874119_0_0_1"/>
<gene>
    <name evidence="2" type="ORF">M407DRAFT_242644</name>
</gene>
<sequence length="64" mass="6852">MKLDEGTAHSFAARGSHPIALHHNRNAPSNSVGTSTELAWNTPAGEVHCGPSHRGPEARVRWSV</sequence>
<dbReference type="AlphaFoldDB" id="A0A0C3L6G6"/>
<reference evidence="2 3" key="1">
    <citation type="submission" date="2014-04" db="EMBL/GenBank/DDBJ databases">
        <authorList>
            <consortium name="DOE Joint Genome Institute"/>
            <person name="Kuo A."/>
            <person name="Girlanda M."/>
            <person name="Perotto S."/>
            <person name="Kohler A."/>
            <person name="Nagy L.G."/>
            <person name="Floudas D."/>
            <person name="Copeland A."/>
            <person name="Barry K.W."/>
            <person name="Cichocki N."/>
            <person name="Veneault-Fourrey C."/>
            <person name="LaButti K."/>
            <person name="Lindquist E.A."/>
            <person name="Lipzen A."/>
            <person name="Lundell T."/>
            <person name="Morin E."/>
            <person name="Murat C."/>
            <person name="Sun H."/>
            <person name="Tunlid A."/>
            <person name="Henrissat B."/>
            <person name="Grigoriev I.V."/>
            <person name="Hibbett D.S."/>
            <person name="Martin F."/>
            <person name="Nordberg H.P."/>
            <person name="Cantor M.N."/>
            <person name="Hua S.X."/>
        </authorList>
    </citation>
    <scope>NUCLEOTIDE SEQUENCE [LARGE SCALE GENOMIC DNA]</scope>
    <source>
        <strain evidence="2 3">MUT 4182</strain>
    </source>
</reference>
<evidence type="ECO:0000313" key="2">
    <source>
        <dbReference type="EMBL" id="KIO29433.1"/>
    </source>
</evidence>
<name>A0A0C3L6G6_9AGAM</name>
<feature type="region of interest" description="Disordered" evidence="1">
    <location>
        <begin position="1"/>
        <end position="64"/>
    </location>
</feature>
<proteinExistence type="predicted"/>